<sequence>MNKKIYLIPVLLMLFSACKKNLDINVNPVQPVTTTSNLMLPGVLGNMAYHAYSHARFSVYHSFYITSRYTTNAIESQWDYNRITRMGAWRWHYFDVGSNCISLIKTAEQEQSFNYSGVGKIIMAYSYLTATDSFGDMPVKEAYTGDFSPAYDTQDVVYAEVERLLNEGMADIQKSGSQAKVMNAASDLIFQGDLSKWTAFAHALKARMRIHTANFDNKYDEVISEANTALAAWKDPVFKYAADPQRDYEKNMWGPSVPNPVWNFADITNYLGNSVSTDFFMNYLTVAEPGIKYDPRLYKLTTPGKNGRYQGAKMSEGIADIPFDDFASLYKGFWTADNSPMPYMLKEELYFMKSEAAWYKNDKQTAFEAYKSGISENMGRLGIVADSVSRYMASAKVKKTADDLTIGDIMMQKYVALYLQGETWVDMRRHKYKTDAYPGLYYPKNILAEFGGKWIQRFPYDPQTEYIYNPKEIARLGAMARNWVFTDLWWSANSKL</sequence>
<dbReference type="Gene3D" id="1.25.40.390">
    <property type="match status" value="1"/>
</dbReference>
<dbReference type="InterPro" id="IPR011990">
    <property type="entry name" value="TPR-like_helical_dom_sf"/>
</dbReference>
<dbReference type="PROSITE" id="PS51257">
    <property type="entry name" value="PROKAR_LIPOPROTEIN"/>
    <property type="match status" value="1"/>
</dbReference>
<dbReference type="RefSeq" id="WP_245943494.1">
    <property type="nucleotide sequence ID" value="NZ_QKLU01000001.1"/>
</dbReference>
<feature type="signal peptide" evidence="1">
    <location>
        <begin position="1"/>
        <end position="19"/>
    </location>
</feature>
<protein>
    <submittedName>
        <fullName evidence="2">SusD-like starch-binding protein associating with outer membrane</fullName>
    </submittedName>
</protein>
<proteinExistence type="predicted"/>
<keyword evidence="1" id="KW-0732">Signal</keyword>
<organism evidence="2 3">
    <name type="scientific">Pedobacter nutrimenti</name>
    <dbReference type="NCBI Taxonomy" id="1241337"/>
    <lineage>
        <taxon>Bacteria</taxon>
        <taxon>Pseudomonadati</taxon>
        <taxon>Bacteroidota</taxon>
        <taxon>Sphingobacteriia</taxon>
        <taxon>Sphingobacteriales</taxon>
        <taxon>Sphingobacteriaceae</taxon>
        <taxon>Pedobacter</taxon>
    </lineage>
</organism>
<dbReference type="Pfam" id="PF12771">
    <property type="entry name" value="SusD-like_2"/>
    <property type="match status" value="1"/>
</dbReference>
<dbReference type="EMBL" id="QKLU01000001">
    <property type="protein sequence ID" value="PYF76559.1"/>
    <property type="molecule type" value="Genomic_DNA"/>
</dbReference>
<dbReference type="SUPFAM" id="SSF48452">
    <property type="entry name" value="TPR-like"/>
    <property type="match status" value="1"/>
</dbReference>
<accession>A0A318UYA2</accession>
<evidence type="ECO:0000313" key="2">
    <source>
        <dbReference type="EMBL" id="PYF76559.1"/>
    </source>
</evidence>
<reference evidence="2 3" key="1">
    <citation type="submission" date="2018-06" db="EMBL/GenBank/DDBJ databases">
        <title>Genomic Encyclopedia of Archaeal and Bacterial Type Strains, Phase II (KMG-II): from individual species to whole genera.</title>
        <authorList>
            <person name="Goeker M."/>
        </authorList>
    </citation>
    <scope>NUCLEOTIDE SEQUENCE [LARGE SCALE GENOMIC DNA]</scope>
    <source>
        <strain evidence="2 3">DSM 27372</strain>
    </source>
</reference>
<comment type="caution">
    <text evidence="2">The sequence shown here is derived from an EMBL/GenBank/DDBJ whole genome shotgun (WGS) entry which is preliminary data.</text>
</comment>
<feature type="chain" id="PRO_5016412807" evidence="1">
    <location>
        <begin position="20"/>
        <end position="496"/>
    </location>
</feature>
<dbReference type="AlphaFoldDB" id="A0A318UYA2"/>
<gene>
    <name evidence="2" type="ORF">B0O44_10130</name>
</gene>
<keyword evidence="3" id="KW-1185">Reference proteome</keyword>
<name>A0A318UYA2_9SPHI</name>
<evidence type="ECO:0000313" key="3">
    <source>
        <dbReference type="Proteomes" id="UP000248198"/>
    </source>
</evidence>
<evidence type="ECO:0000256" key="1">
    <source>
        <dbReference type="SAM" id="SignalP"/>
    </source>
</evidence>
<dbReference type="InterPro" id="IPR041662">
    <property type="entry name" value="SusD-like_2"/>
</dbReference>
<dbReference type="Proteomes" id="UP000248198">
    <property type="component" value="Unassembled WGS sequence"/>
</dbReference>